<keyword evidence="1" id="KW-0472">Membrane</keyword>
<evidence type="ECO:0000256" key="1">
    <source>
        <dbReference type="SAM" id="Phobius"/>
    </source>
</evidence>
<name>A0ABX6V1K8_9GAMM</name>
<protein>
    <submittedName>
        <fullName evidence="2">HAD-IB family hydrolase</fullName>
    </submittedName>
</protein>
<dbReference type="Pfam" id="PF12710">
    <property type="entry name" value="HAD"/>
    <property type="match status" value="1"/>
</dbReference>
<dbReference type="RefSeq" id="WP_142871863.1">
    <property type="nucleotide sequence ID" value="NZ_CP045503.2"/>
</dbReference>
<dbReference type="Gene3D" id="3.40.50.1000">
    <property type="entry name" value="HAD superfamily/HAD-like"/>
    <property type="match status" value="1"/>
</dbReference>
<evidence type="ECO:0000313" key="3">
    <source>
        <dbReference type="Proteomes" id="UP000316416"/>
    </source>
</evidence>
<keyword evidence="2" id="KW-0378">Hydrolase</keyword>
<dbReference type="PANTHER" id="PTHR43344:SF14">
    <property type="entry name" value="HAD-IB FAMILY HYDROLASE"/>
    <property type="match status" value="1"/>
</dbReference>
<dbReference type="InterPro" id="IPR036412">
    <property type="entry name" value="HAD-like_sf"/>
</dbReference>
<keyword evidence="1" id="KW-1133">Transmembrane helix</keyword>
<feature type="transmembrane region" description="Helical" evidence="1">
    <location>
        <begin position="36"/>
        <end position="55"/>
    </location>
</feature>
<dbReference type="NCBIfam" id="TIGR01490">
    <property type="entry name" value="HAD-SF-IB-hyp1"/>
    <property type="match status" value="1"/>
</dbReference>
<sequence>MENNQPCLALFDFDGTITHSDMFSKFIRHSAKKRRFIIWGSLILPFFVAYKAGLFPARVLRPMVAYIAFKGRSVKQLESLGAYYAQHIIPLHLRDIALDKIRWHLSRGDKAVLVSASLDIYLRSWCDAMEISLICSEMESLNGHYSGRYLAGDCSGDKKANKVKAQFTLADYPKVYAYGDTHEDLSMLALADEAYMNWKRLN</sequence>
<gene>
    <name evidence="2" type="ORF">FM038_002860</name>
</gene>
<dbReference type="NCBIfam" id="TIGR01488">
    <property type="entry name" value="HAD-SF-IB"/>
    <property type="match status" value="1"/>
</dbReference>
<proteinExistence type="predicted"/>
<reference evidence="2" key="1">
    <citation type="submission" date="2021-07" db="EMBL/GenBank/DDBJ databases">
        <title>Shewanella sp. YLB-07 whole genome sequence.</title>
        <authorList>
            <person name="Yu L."/>
        </authorList>
    </citation>
    <scope>NUCLEOTIDE SEQUENCE</scope>
    <source>
        <strain evidence="2">YLB-08</strain>
    </source>
</reference>
<evidence type="ECO:0000313" key="2">
    <source>
        <dbReference type="EMBL" id="QPG56480.1"/>
    </source>
</evidence>
<dbReference type="InterPro" id="IPR050582">
    <property type="entry name" value="HAD-like_SerB"/>
</dbReference>
<dbReference type="Gene3D" id="1.20.1440.100">
    <property type="entry name" value="SG protein - dephosphorylation function"/>
    <property type="match status" value="1"/>
</dbReference>
<dbReference type="SUPFAM" id="SSF56784">
    <property type="entry name" value="HAD-like"/>
    <property type="match status" value="1"/>
</dbReference>
<dbReference type="InterPro" id="IPR006385">
    <property type="entry name" value="HAD_hydro_SerB1"/>
</dbReference>
<dbReference type="EMBL" id="CP045503">
    <property type="protein sequence ID" value="QPG56480.1"/>
    <property type="molecule type" value="Genomic_DNA"/>
</dbReference>
<keyword evidence="3" id="KW-1185">Reference proteome</keyword>
<dbReference type="PANTHER" id="PTHR43344">
    <property type="entry name" value="PHOSPHOSERINE PHOSPHATASE"/>
    <property type="match status" value="1"/>
</dbReference>
<organism evidence="2 3">
    <name type="scientific">Shewanella eurypsychrophilus</name>
    <dbReference type="NCBI Taxonomy" id="2593656"/>
    <lineage>
        <taxon>Bacteria</taxon>
        <taxon>Pseudomonadati</taxon>
        <taxon>Pseudomonadota</taxon>
        <taxon>Gammaproteobacteria</taxon>
        <taxon>Alteromonadales</taxon>
        <taxon>Shewanellaceae</taxon>
        <taxon>Shewanella</taxon>
    </lineage>
</organism>
<dbReference type="GO" id="GO:0016787">
    <property type="term" value="F:hydrolase activity"/>
    <property type="evidence" value="ECO:0007669"/>
    <property type="project" value="UniProtKB-KW"/>
</dbReference>
<keyword evidence="1" id="KW-0812">Transmembrane</keyword>
<dbReference type="InterPro" id="IPR023214">
    <property type="entry name" value="HAD_sf"/>
</dbReference>
<accession>A0ABX6V1K8</accession>
<dbReference type="Proteomes" id="UP000316416">
    <property type="component" value="Chromosome"/>
</dbReference>